<keyword evidence="2" id="KW-0808">Transferase</keyword>
<organism evidence="2 3">
    <name type="scientific">Donghicola mangrovi</name>
    <dbReference type="NCBI Taxonomy" id="2729614"/>
    <lineage>
        <taxon>Bacteria</taxon>
        <taxon>Pseudomonadati</taxon>
        <taxon>Pseudomonadota</taxon>
        <taxon>Alphaproteobacteria</taxon>
        <taxon>Rhodobacterales</taxon>
        <taxon>Roseobacteraceae</taxon>
        <taxon>Donghicola</taxon>
    </lineage>
</organism>
<dbReference type="EMBL" id="JABCJE010000003">
    <property type="protein sequence ID" value="NVO23587.1"/>
    <property type="molecule type" value="Genomic_DNA"/>
</dbReference>
<dbReference type="InterPro" id="IPR055259">
    <property type="entry name" value="YkvP/CgeB_Glyco_trans-like"/>
</dbReference>
<proteinExistence type="predicted"/>
<dbReference type="Pfam" id="PF13524">
    <property type="entry name" value="Glyco_trans_1_2"/>
    <property type="match status" value="1"/>
</dbReference>
<dbReference type="AlphaFoldDB" id="A0A850Q1V0"/>
<evidence type="ECO:0000313" key="2">
    <source>
        <dbReference type="EMBL" id="NVO23587.1"/>
    </source>
</evidence>
<dbReference type="Proteomes" id="UP000592216">
    <property type="component" value="Unassembled WGS sequence"/>
</dbReference>
<comment type="caution">
    <text evidence="2">The sequence shown here is derived from an EMBL/GenBank/DDBJ whole genome shotgun (WGS) entry which is preliminary data.</text>
</comment>
<evidence type="ECO:0000313" key="3">
    <source>
        <dbReference type="Proteomes" id="UP000592216"/>
    </source>
</evidence>
<name>A0A850Q1V0_9RHOB</name>
<dbReference type="GO" id="GO:0016740">
    <property type="term" value="F:transferase activity"/>
    <property type="evidence" value="ECO:0007669"/>
    <property type="project" value="UniProtKB-KW"/>
</dbReference>
<sequence length="343" mass="39329">MKILYVIRKRENRHWAKRLQRWVTGFTDGQDGFFEASLHYGTDVTRRTFEEVMAMGRDQLARFDAIVVNAKSGFPWREPEVAAKIIRGWGRPAALFLGSARPQDMAPDGVCDQFDILFKREPFADLDRYDISATNKAKMVTTLLSNQLVNMSWRFKHRNDSFVPAQFGYETPKFVDVFFLGKVSHVRLDNRVAAWTKVKEQLGDLNCIGGLSPNDESPVPDHLRGEIMPKPDYLKTLLETRINLALSGIGPFTHRHLELFYAGAFALSNNDIEPLWLRAPVVKGQDYAAFDTEDEMIDMIRYYIAHDAEREAIAKNGRACFERLYDVPAHSVELRDALQKVIR</sequence>
<reference evidence="2 3" key="1">
    <citation type="submission" date="2020-04" db="EMBL/GenBank/DDBJ databases">
        <title>Donghicola sp., a member of the Rhodobacteraceae family isolated from mangrove forest in Thailand.</title>
        <authorList>
            <person name="Charoenyingcharoen P."/>
            <person name="Yukphan P."/>
        </authorList>
    </citation>
    <scope>NUCLEOTIDE SEQUENCE [LARGE SCALE GENOMIC DNA]</scope>
    <source>
        <strain evidence="2 3">B5-SW-15</strain>
    </source>
</reference>
<feature type="domain" description="Spore protein YkvP/CgeB glycosyl transferase-like" evidence="1">
    <location>
        <begin position="222"/>
        <end position="323"/>
    </location>
</feature>
<dbReference type="RefSeq" id="WP_177157523.1">
    <property type="nucleotide sequence ID" value="NZ_JABCJE010000003.1"/>
</dbReference>
<protein>
    <submittedName>
        <fullName evidence="2">Glycosyltransferase family 1 protein</fullName>
    </submittedName>
</protein>
<evidence type="ECO:0000259" key="1">
    <source>
        <dbReference type="Pfam" id="PF13524"/>
    </source>
</evidence>
<gene>
    <name evidence="2" type="ORF">HJ536_09490</name>
</gene>
<accession>A0A850Q1V0</accession>